<feature type="region of interest" description="Disordered" evidence="1">
    <location>
        <begin position="1262"/>
        <end position="1281"/>
    </location>
</feature>
<feature type="region of interest" description="Disordered" evidence="1">
    <location>
        <begin position="218"/>
        <end position="298"/>
    </location>
</feature>
<dbReference type="PANTHER" id="PTHR48125">
    <property type="entry name" value="LP07818P1"/>
    <property type="match status" value="1"/>
</dbReference>
<evidence type="ECO:0000256" key="1">
    <source>
        <dbReference type="SAM" id="MobiDB-lite"/>
    </source>
</evidence>
<gene>
    <name evidence="3" type="ORF">HYH03_003467</name>
</gene>
<organism evidence="3 4">
    <name type="scientific">Edaphochlamys debaryana</name>
    <dbReference type="NCBI Taxonomy" id="47281"/>
    <lineage>
        <taxon>Eukaryota</taxon>
        <taxon>Viridiplantae</taxon>
        <taxon>Chlorophyta</taxon>
        <taxon>core chlorophytes</taxon>
        <taxon>Chlorophyceae</taxon>
        <taxon>CS clade</taxon>
        <taxon>Chlamydomonadales</taxon>
        <taxon>Chlamydomonadales incertae sedis</taxon>
        <taxon>Edaphochlamys</taxon>
    </lineage>
</organism>
<accession>A0A835YBY3</accession>
<evidence type="ECO:0000313" key="4">
    <source>
        <dbReference type="Proteomes" id="UP000612055"/>
    </source>
</evidence>
<feature type="compositionally biased region" description="Pro residues" evidence="1">
    <location>
        <begin position="223"/>
        <end position="298"/>
    </location>
</feature>
<dbReference type="SUPFAM" id="SSF82153">
    <property type="entry name" value="FAS1 domain"/>
    <property type="match status" value="1"/>
</dbReference>
<keyword evidence="4" id="KW-1185">Reference proteome</keyword>
<evidence type="ECO:0000313" key="3">
    <source>
        <dbReference type="EMBL" id="KAG2498727.1"/>
    </source>
</evidence>
<protein>
    <recommendedName>
        <fullName evidence="5">FAS1 domain-containing protein</fullName>
    </recommendedName>
</protein>
<feature type="compositionally biased region" description="Pro residues" evidence="1">
    <location>
        <begin position="504"/>
        <end position="522"/>
    </location>
</feature>
<feature type="signal peptide" evidence="2">
    <location>
        <begin position="1"/>
        <end position="24"/>
    </location>
</feature>
<comment type="caution">
    <text evidence="3">The sequence shown here is derived from an EMBL/GenBank/DDBJ whole genome shotgun (WGS) entry which is preliminary data.</text>
</comment>
<feature type="region of interest" description="Disordered" evidence="1">
    <location>
        <begin position="498"/>
        <end position="522"/>
    </location>
</feature>
<dbReference type="EMBL" id="JAEHOE010000009">
    <property type="protein sequence ID" value="KAG2498727.1"/>
    <property type="molecule type" value="Genomic_DNA"/>
</dbReference>
<proteinExistence type="predicted"/>
<feature type="compositionally biased region" description="Pro residues" evidence="1">
    <location>
        <begin position="1051"/>
        <end position="1076"/>
    </location>
</feature>
<evidence type="ECO:0000256" key="2">
    <source>
        <dbReference type="SAM" id="SignalP"/>
    </source>
</evidence>
<feature type="region of interest" description="Disordered" evidence="1">
    <location>
        <begin position="838"/>
        <end position="858"/>
    </location>
</feature>
<reference evidence="3" key="1">
    <citation type="journal article" date="2020" name="bioRxiv">
        <title>Comparative genomics of Chlamydomonas.</title>
        <authorList>
            <person name="Craig R.J."/>
            <person name="Hasan A.R."/>
            <person name="Ness R.W."/>
            <person name="Keightley P.D."/>
        </authorList>
    </citation>
    <scope>NUCLEOTIDE SEQUENCE</scope>
    <source>
        <strain evidence="3">CCAP 11/70</strain>
    </source>
</reference>
<dbReference type="InterPro" id="IPR036378">
    <property type="entry name" value="FAS1_dom_sf"/>
</dbReference>
<sequence length="1498" mass="159462">MGRFAAALAVVALALVAATSGVEAQNTPYEWVSAQPDMTLFKTCLDHLTKKNQNPWFAKKSLDLTLFAVTDAAFVETFNAYGFNRTNRITEDIIKAWCTNIKTRKANMTRNTVIKYHILEGARTIAQLPAGCPVTDLNPGGYCAYTTTAAGKKGLRDVIWVGDDDVSTYVMGALNADKLAYGDVYGDWETERSDVKIAGRVIHTISLFLMQNRYIPKGDLPSSPSPTPSPGVSPTPSPSPTPSDGPASPPSPPPPSPPPPSPPPPSPPPPNPPPPSPPTSPGFSIPPPSPPPPSPAPPPSPYTGFYSIWDFVSQRVIDLRQTRAAIYGADMDEFFNNPEIAATCFFPDDSSNWWSVGYPPAAPAYVPISEATAAAVNCWNLINAGNVTGAGQLGCRSTILTYQGFMRNNLLQWCIPSAAPVGLLTTANPLNWPNGSFLATMQNWAFVYAYQSGDTFWVTTSQNGPAAVSASVLANTATVRKRDNLVARSIVQVTIGTPGVAATAPPPPPPPSPTPPAPSPPPPVYLDIVTALNLQSSLSVTRQLVANTLLNVTHLFRAENGMRQTTCYFPSNVAWYYFSQDVVDRGQFVITGNNGTGNPWAGRRRLSIDEVPEKFCIFEVCFKQVPESRRRLQTQIPNIVDGNMFIDHLSWTVVLQNTTNSLTLELLRKTLLQSCYAPPAPGGASVARPLATTGGPGDFTYPTAAYPGRDATGIRIVRSNLFTGTCTNGTQPVSMPTGTVPAEVVDVNLFEMGYCSQCANAVLDDTQPSRPIVGYNGCSFYVYVLFTAGASGVETQINNNAFYTRGRFPVIYWLPHDIVAGDSYIQLVDRIVQSPVLPPPPPSPLPPSPPPAPSPPPPFPLGANSLKEILNRTPGFNSCAAVLFNQYNYYPVVENFATSGYTLFVPSDDGCWRTCQNRYPGAFANLAACVQALITGSAIPAIPSGTGFSIVRNMFVPQADLPTARLIENGNTTRVATNLGLLFDGLLTTLVTGSGNVRTITILQNFAGYPEQSAAVGPFIDIPVDRPAGHPFGQGRGGWLQQTQTMLYPELQPPSPPPPPPAMPSPPLPPSPPPPPAYPGGFLDYLKNNGDNLNVFASLCSCTFFDVYMDRLLNNTGNAATILAPTDTAFTQWFAANGLPTNDLPTALSVLCSPARNATTFALLQAHVVNGAQPTWLILQNSQAGQYLIYNYFFGPTVAGLTNYKLFMNATNSSLVIRVPSPPVSANLVAGRYDTILFSNVSRPNTAYSVAHMITSVLSFPAPAPPSPPPPPPPGSNRTSVGDYILTSGLTPIYTTLLNLQVPNSSVAFQSYLALLSNQFSLFTVLTISDAGIAATLARYTVNGVPIQWGECFVPASPQNVICTSLIANSILPNIDFLPSFAAPGTGPYNMTIDTSGKKFAAVGTKSSANAASNLYYFLDTATSPPPTTSLQFRTYTDCSAPALTTSGPTPVGIVLGSGQRSNVYLVNGGFVNSEAVAAANALGKGTVAVTPAAGCIP</sequence>
<keyword evidence="2" id="KW-0732">Signal</keyword>
<evidence type="ECO:0008006" key="5">
    <source>
        <dbReference type="Google" id="ProtNLM"/>
    </source>
</evidence>
<feature type="chain" id="PRO_5032314205" description="FAS1 domain-containing protein" evidence="2">
    <location>
        <begin position="25"/>
        <end position="1498"/>
    </location>
</feature>
<feature type="compositionally biased region" description="Pro residues" evidence="1">
    <location>
        <begin position="1262"/>
        <end position="1275"/>
    </location>
</feature>
<feature type="region of interest" description="Disordered" evidence="1">
    <location>
        <begin position="1048"/>
        <end position="1076"/>
    </location>
</feature>
<dbReference type="OrthoDB" id="533218at2759"/>
<dbReference type="PANTHER" id="PTHR48125:SF10">
    <property type="entry name" value="OS12G0136300 PROTEIN"/>
    <property type="match status" value="1"/>
</dbReference>
<name>A0A835YBY3_9CHLO</name>
<dbReference type="Proteomes" id="UP000612055">
    <property type="component" value="Unassembled WGS sequence"/>
</dbReference>
<dbReference type="Gene3D" id="2.30.180.10">
    <property type="entry name" value="FAS1 domain"/>
    <property type="match status" value="2"/>
</dbReference>